<evidence type="ECO:0000256" key="2">
    <source>
        <dbReference type="ARBA" id="ARBA00010621"/>
    </source>
</evidence>
<accession>A0A225PUP2</accession>
<feature type="transmembrane region" description="Helical" evidence="14">
    <location>
        <begin position="250"/>
        <end position="266"/>
    </location>
</feature>
<evidence type="ECO:0000256" key="3">
    <source>
        <dbReference type="ARBA" id="ARBA00012374"/>
    </source>
</evidence>
<feature type="transmembrane region" description="Helical" evidence="14">
    <location>
        <begin position="115"/>
        <end position="132"/>
    </location>
</feature>
<dbReference type="GO" id="GO:0050380">
    <property type="term" value="F:undecaprenyl-diphosphatase activity"/>
    <property type="evidence" value="ECO:0007669"/>
    <property type="project" value="UniProtKB-UniRule"/>
</dbReference>
<organism evidence="15 16">
    <name type="scientific">Mameliella alba</name>
    <dbReference type="NCBI Taxonomy" id="561184"/>
    <lineage>
        <taxon>Bacteria</taxon>
        <taxon>Pseudomonadati</taxon>
        <taxon>Pseudomonadota</taxon>
        <taxon>Alphaproteobacteria</taxon>
        <taxon>Rhodobacterales</taxon>
        <taxon>Roseobacteraceae</taxon>
        <taxon>Mameliella</taxon>
    </lineage>
</organism>
<dbReference type="GeneID" id="66501811"/>
<dbReference type="InterPro" id="IPR003824">
    <property type="entry name" value="UppP"/>
</dbReference>
<evidence type="ECO:0000256" key="10">
    <source>
        <dbReference type="ARBA" id="ARBA00023251"/>
    </source>
</evidence>
<evidence type="ECO:0000256" key="6">
    <source>
        <dbReference type="ARBA" id="ARBA00022692"/>
    </source>
</evidence>
<dbReference type="NCBIfam" id="NF001393">
    <property type="entry name" value="PRK00281.2-4"/>
    <property type="match status" value="1"/>
</dbReference>
<evidence type="ECO:0000256" key="7">
    <source>
        <dbReference type="ARBA" id="ARBA00022801"/>
    </source>
</evidence>
<dbReference type="STRING" id="561184.SAMN05216376_10865"/>
<feature type="transmembrane region" description="Helical" evidence="14">
    <location>
        <begin position="42"/>
        <end position="61"/>
    </location>
</feature>
<evidence type="ECO:0000256" key="12">
    <source>
        <dbReference type="ARBA" id="ARBA00032932"/>
    </source>
</evidence>
<keyword evidence="8 14" id="KW-1133">Transmembrane helix</keyword>
<dbReference type="GO" id="GO:0046677">
    <property type="term" value="P:response to antibiotic"/>
    <property type="evidence" value="ECO:0007669"/>
    <property type="project" value="UniProtKB-UniRule"/>
</dbReference>
<keyword evidence="6 14" id="KW-0812">Transmembrane</keyword>
<keyword evidence="5 14" id="KW-1003">Cell membrane</keyword>
<comment type="function">
    <text evidence="14">Catalyzes the dephosphorylation of undecaprenyl diphosphate (UPP). Confers resistance to bacitracin.</text>
</comment>
<evidence type="ECO:0000313" key="15">
    <source>
        <dbReference type="EMBL" id="KHQ52748.1"/>
    </source>
</evidence>
<dbReference type="Proteomes" id="UP000030960">
    <property type="component" value="Unassembled WGS sequence"/>
</dbReference>
<dbReference type="GO" id="GO:0009252">
    <property type="term" value="P:peptidoglycan biosynthetic process"/>
    <property type="evidence" value="ECO:0007669"/>
    <property type="project" value="UniProtKB-KW"/>
</dbReference>
<evidence type="ECO:0000256" key="13">
    <source>
        <dbReference type="ARBA" id="ARBA00047594"/>
    </source>
</evidence>
<accession>A0A0B3S1B0</accession>
<dbReference type="GO" id="GO:0071555">
    <property type="term" value="P:cell wall organization"/>
    <property type="evidence" value="ECO:0007669"/>
    <property type="project" value="UniProtKB-KW"/>
</dbReference>
<evidence type="ECO:0000256" key="5">
    <source>
        <dbReference type="ARBA" id="ARBA00022475"/>
    </source>
</evidence>
<gene>
    <name evidence="14 15" type="primary">uppP</name>
    <name evidence="15" type="ORF">OA50_02784</name>
</gene>
<dbReference type="Pfam" id="PF02673">
    <property type="entry name" value="BacA"/>
    <property type="match status" value="1"/>
</dbReference>
<evidence type="ECO:0000313" key="16">
    <source>
        <dbReference type="Proteomes" id="UP000030960"/>
    </source>
</evidence>
<dbReference type="EMBL" id="JSUQ01000010">
    <property type="protein sequence ID" value="KHQ52748.1"/>
    <property type="molecule type" value="Genomic_DNA"/>
</dbReference>
<keyword evidence="7 14" id="KW-0378">Hydrolase</keyword>
<keyword evidence="16" id="KW-1185">Reference proteome</keyword>
<feature type="transmembrane region" description="Helical" evidence="14">
    <location>
        <begin position="82"/>
        <end position="103"/>
    </location>
</feature>
<evidence type="ECO:0000256" key="11">
    <source>
        <dbReference type="ARBA" id="ARBA00032707"/>
    </source>
</evidence>
<dbReference type="EC" id="3.6.1.27" evidence="3 14"/>
<sequence>MAFTQLLILALIQGVTEFLPISSSGHLILLPNLTGMQDQGQVIDVAVHVGTLLAVILYFRADVKDAAKGTLRLMTGRMDTPGARLAFLLLVATIPVILFGLALKLSGLDDMLRSTAVIGWTMLVFGLVLYWADMKGAQDKADSDWNLRDAIIMGLWQAVALIPGTSRSGITITAARHLGYNRHDGAKLAMLMSIPTIMASAALLGAEVIATADAQAARDGAIAAALAFLSALGALWLMMRLLRSVSFTPYVIYRVILGLILLWIAYA</sequence>
<name>A0A0B3S1B0_9RHOB</name>
<dbReference type="OrthoDB" id="9808289at2"/>
<keyword evidence="14" id="KW-0573">Peptidoglycan synthesis</keyword>
<keyword evidence="9 14" id="KW-0472">Membrane</keyword>
<dbReference type="PANTHER" id="PTHR30622:SF4">
    <property type="entry name" value="UNDECAPRENYL-DIPHOSPHATASE"/>
    <property type="match status" value="1"/>
</dbReference>
<evidence type="ECO:0000256" key="8">
    <source>
        <dbReference type="ARBA" id="ARBA00022989"/>
    </source>
</evidence>
<protein>
    <recommendedName>
        <fullName evidence="4 14">Undecaprenyl-diphosphatase</fullName>
        <ecNumber evidence="3 14">3.6.1.27</ecNumber>
    </recommendedName>
    <alternativeName>
        <fullName evidence="12 14">Bacitracin resistance protein</fullName>
    </alternativeName>
    <alternativeName>
        <fullName evidence="11 14">Undecaprenyl pyrophosphate phosphatase</fullName>
    </alternativeName>
</protein>
<comment type="similarity">
    <text evidence="2 14">Belongs to the UppP family.</text>
</comment>
<feature type="transmembrane region" description="Helical" evidence="14">
    <location>
        <begin position="221"/>
        <end position="238"/>
    </location>
</feature>
<comment type="caution">
    <text evidence="15">The sequence shown here is derived from an EMBL/GenBank/DDBJ whole genome shotgun (WGS) entry which is preliminary data.</text>
</comment>
<dbReference type="GO" id="GO:0005886">
    <property type="term" value="C:plasma membrane"/>
    <property type="evidence" value="ECO:0007669"/>
    <property type="project" value="UniProtKB-SubCell"/>
</dbReference>
<keyword evidence="14" id="KW-0133">Cell shape</keyword>
<keyword evidence="14" id="KW-0961">Cell wall biogenesis/degradation</keyword>
<dbReference type="RefSeq" id="WP_043142444.1">
    <property type="nucleotide sequence ID" value="NZ_BMGQ01000008.1"/>
</dbReference>
<reference evidence="15 16" key="1">
    <citation type="submission" date="2014-10" db="EMBL/GenBank/DDBJ databases">
        <title>Genome sequence of Ponticoccus sp. strain UMTAT08 isolated from clonal culture of toxic dinoflagellate Alexandrium tamiyavanichii.</title>
        <authorList>
            <person name="Gan H.Y."/>
            <person name="Muhd D.-D."/>
            <person name="Mohd Noor M.E."/>
            <person name="Yeong Y.S."/>
            <person name="Usup G."/>
        </authorList>
    </citation>
    <scope>NUCLEOTIDE SEQUENCE [LARGE SCALE GENOMIC DNA]</scope>
    <source>
        <strain evidence="15 16">UMTAT08</strain>
    </source>
</reference>
<evidence type="ECO:0000256" key="1">
    <source>
        <dbReference type="ARBA" id="ARBA00004651"/>
    </source>
</evidence>
<dbReference type="PANTHER" id="PTHR30622">
    <property type="entry name" value="UNDECAPRENYL-DIPHOSPHATASE"/>
    <property type="match status" value="1"/>
</dbReference>
<evidence type="ECO:0000256" key="4">
    <source>
        <dbReference type="ARBA" id="ARBA00021581"/>
    </source>
</evidence>
<dbReference type="AlphaFoldDB" id="A0A0B3S1B0"/>
<keyword evidence="10 14" id="KW-0046">Antibiotic resistance</keyword>
<comment type="subcellular location">
    <subcellularLocation>
        <location evidence="1 14">Cell membrane</location>
        <topology evidence="1 14">Multi-pass membrane protein</topology>
    </subcellularLocation>
</comment>
<dbReference type="GO" id="GO:0008360">
    <property type="term" value="P:regulation of cell shape"/>
    <property type="evidence" value="ECO:0007669"/>
    <property type="project" value="UniProtKB-KW"/>
</dbReference>
<dbReference type="HAMAP" id="MF_01006">
    <property type="entry name" value="Undec_diphosphatase"/>
    <property type="match status" value="1"/>
</dbReference>
<proteinExistence type="inferred from homology"/>
<dbReference type="PATRIC" id="fig|1515334.3.peg.2802"/>
<evidence type="ECO:0000256" key="9">
    <source>
        <dbReference type="ARBA" id="ARBA00023136"/>
    </source>
</evidence>
<evidence type="ECO:0000256" key="14">
    <source>
        <dbReference type="HAMAP-Rule" id="MF_01006"/>
    </source>
</evidence>
<feature type="transmembrane region" description="Helical" evidence="14">
    <location>
        <begin position="188"/>
        <end position="209"/>
    </location>
</feature>
<comment type="catalytic activity">
    <reaction evidence="13 14">
        <text>di-trans,octa-cis-undecaprenyl diphosphate + H2O = di-trans,octa-cis-undecaprenyl phosphate + phosphate + H(+)</text>
        <dbReference type="Rhea" id="RHEA:28094"/>
        <dbReference type="ChEBI" id="CHEBI:15377"/>
        <dbReference type="ChEBI" id="CHEBI:15378"/>
        <dbReference type="ChEBI" id="CHEBI:43474"/>
        <dbReference type="ChEBI" id="CHEBI:58405"/>
        <dbReference type="ChEBI" id="CHEBI:60392"/>
        <dbReference type="EC" id="3.6.1.27"/>
    </reaction>
</comment>
<comment type="miscellaneous">
    <text evidence="14">Bacitracin is thought to be involved in the inhibition of peptidoglycan synthesis by sequestering undecaprenyl diphosphate, thereby reducing the pool of lipid carrier available.</text>
</comment>